<evidence type="ECO:0000313" key="2">
    <source>
        <dbReference type="Proteomes" id="UP000095751"/>
    </source>
</evidence>
<organism evidence="1 2">
    <name type="scientific">Fragilariopsis cylindrus CCMP1102</name>
    <dbReference type="NCBI Taxonomy" id="635003"/>
    <lineage>
        <taxon>Eukaryota</taxon>
        <taxon>Sar</taxon>
        <taxon>Stramenopiles</taxon>
        <taxon>Ochrophyta</taxon>
        <taxon>Bacillariophyta</taxon>
        <taxon>Bacillariophyceae</taxon>
        <taxon>Bacillariophycidae</taxon>
        <taxon>Bacillariales</taxon>
        <taxon>Bacillariaceae</taxon>
        <taxon>Fragilariopsis</taxon>
    </lineage>
</organism>
<feature type="non-terminal residue" evidence="1">
    <location>
        <position position="177"/>
    </location>
</feature>
<protein>
    <submittedName>
        <fullName evidence="1">Uncharacterized protein</fullName>
    </submittedName>
</protein>
<dbReference type="OrthoDB" id="42678at2759"/>
<keyword evidence="2" id="KW-1185">Reference proteome</keyword>
<feature type="non-terminal residue" evidence="1">
    <location>
        <position position="1"/>
    </location>
</feature>
<proteinExistence type="predicted"/>
<name>A0A1E7F8C3_9STRA</name>
<dbReference type="EMBL" id="KV784360">
    <property type="protein sequence ID" value="OEU14411.1"/>
    <property type="molecule type" value="Genomic_DNA"/>
</dbReference>
<reference evidence="1 2" key="1">
    <citation type="submission" date="2016-09" db="EMBL/GenBank/DDBJ databases">
        <title>Extensive genetic diversity and differential bi-allelic expression allows diatom success in the polar Southern Ocean.</title>
        <authorList>
            <consortium name="DOE Joint Genome Institute"/>
            <person name="Mock T."/>
            <person name="Otillar R.P."/>
            <person name="Strauss J."/>
            <person name="Dupont C."/>
            <person name="Frickenhaus S."/>
            <person name="Maumus F."/>
            <person name="Mcmullan M."/>
            <person name="Sanges R."/>
            <person name="Schmutz J."/>
            <person name="Toseland A."/>
            <person name="Valas R."/>
            <person name="Veluchamy A."/>
            <person name="Ward B.J."/>
            <person name="Allen A."/>
            <person name="Barry K."/>
            <person name="Falciatore A."/>
            <person name="Ferrante M."/>
            <person name="Fortunato A.E."/>
            <person name="Gloeckner G."/>
            <person name="Gruber A."/>
            <person name="Hipkin R."/>
            <person name="Janech M."/>
            <person name="Kroth P."/>
            <person name="Leese F."/>
            <person name="Lindquist E."/>
            <person name="Lyon B.R."/>
            <person name="Martin J."/>
            <person name="Mayer C."/>
            <person name="Parker M."/>
            <person name="Quesneville H."/>
            <person name="Raymond J."/>
            <person name="Uhlig C."/>
            <person name="Valentin K.U."/>
            <person name="Worden A.Z."/>
            <person name="Armbrust E.V."/>
            <person name="Bowler C."/>
            <person name="Green B."/>
            <person name="Moulton V."/>
            <person name="Van Oosterhout C."/>
            <person name="Grigoriev I."/>
        </authorList>
    </citation>
    <scope>NUCLEOTIDE SEQUENCE [LARGE SCALE GENOMIC DNA]</scope>
    <source>
        <strain evidence="1 2">CCMP1102</strain>
    </source>
</reference>
<accession>A0A1E7F8C3</accession>
<evidence type="ECO:0000313" key="1">
    <source>
        <dbReference type="EMBL" id="OEU14411.1"/>
    </source>
</evidence>
<dbReference type="Proteomes" id="UP000095751">
    <property type="component" value="Unassembled WGS sequence"/>
</dbReference>
<dbReference type="AlphaFoldDB" id="A0A1E7F8C3"/>
<gene>
    <name evidence="1" type="ORF">FRACYDRAFT_143558</name>
</gene>
<dbReference type="InParanoid" id="A0A1E7F8C3"/>
<dbReference type="KEGG" id="fcy:FRACYDRAFT_143558"/>
<sequence length="177" mass="19556">GKTCACEAQRLSFNIDCSNQDAMLAAVGVLEINDCSSPSSSSSSSSSVCNSNPDCVKNFLIIQSHHDFCYHEEVPETIERVIHIYEESCTNHCLINPKFDLDARKCPPVDCTMDGGGVDDAYQTIVNDSNCLSDCSSTDCASSFRRIKAVHDKCPKDTLSWTIEVAYHDYDEICDEF</sequence>